<dbReference type="GO" id="GO:0016829">
    <property type="term" value="F:lyase activity"/>
    <property type="evidence" value="ECO:0007669"/>
    <property type="project" value="UniProtKB-KW"/>
</dbReference>
<evidence type="ECO:0000256" key="4">
    <source>
        <dbReference type="ARBA" id="ARBA00022801"/>
    </source>
</evidence>
<evidence type="ECO:0000256" key="8">
    <source>
        <dbReference type="ARBA" id="ARBA00023268"/>
    </source>
</evidence>
<proteinExistence type="inferred from homology"/>
<dbReference type="Gene3D" id="1.10.8.50">
    <property type="match status" value="1"/>
</dbReference>
<dbReference type="InterPro" id="IPR010979">
    <property type="entry name" value="Ribosomal_uS13-like_H2TH"/>
</dbReference>
<keyword evidence="3" id="KW-0227">DNA damage</keyword>
<keyword evidence="7" id="KW-0456">Lyase</keyword>
<keyword evidence="12" id="KW-1185">Reference proteome</keyword>
<dbReference type="GO" id="GO:0003906">
    <property type="term" value="F:DNA-(apurinic or apyrimidinic site) endonuclease activity"/>
    <property type="evidence" value="ECO:0007669"/>
    <property type="project" value="InterPro"/>
</dbReference>
<dbReference type="Proteomes" id="UP000574276">
    <property type="component" value="Unassembled WGS sequence"/>
</dbReference>
<comment type="similarity">
    <text evidence="2">Belongs to the FPG family.</text>
</comment>
<dbReference type="RefSeq" id="WP_228353332.1">
    <property type="nucleotide sequence ID" value="NZ_JACEGA010000001.1"/>
</dbReference>
<name>A0A839K3E7_9FIRM</name>
<dbReference type="SUPFAM" id="SSF81624">
    <property type="entry name" value="N-terminal domain of MutM-like DNA repair proteins"/>
    <property type="match status" value="1"/>
</dbReference>
<dbReference type="GO" id="GO:0008270">
    <property type="term" value="F:zinc ion binding"/>
    <property type="evidence" value="ECO:0007669"/>
    <property type="project" value="InterPro"/>
</dbReference>
<dbReference type="GO" id="GO:0003684">
    <property type="term" value="F:damaged DNA binding"/>
    <property type="evidence" value="ECO:0007669"/>
    <property type="project" value="InterPro"/>
</dbReference>
<dbReference type="EMBL" id="JACEGA010000001">
    <property type="protein sequence ID" value="MBB2183702.1"/>
    <property type="molecule type" value="Genomic_DNA"/>
</dbReference>
<protein>
    <submittedName>
        <fullName evidence="11">Endonuclease VIII</fullName>
    </submittedName>
</protein>
<comment type="catalytic activity">
    <reaction evidence="1">
        <text>Hydrolysis of DNA containing ring-opened 7-methylguanine residues, releasing 2,6-diamino-4-hydroxy-5-(N-methyl)formamidopyrimidine.</text>
        <dbReference type="EC" id="3.2.2.23"/>
    </reaction>
</comment>
<dbReference type="SUPFAM" id="SSF46946">
    <property type="entry name" value="S13-like H2TH domain"/>
    <property type="match status" value="1"/>
</dbReference>
<dbReference type="PANTHER" id="PTHR22993:SF9">
    <property type="entry name" value="FORMAMIDOPYRIMIDINE-DNA GLYCOSYLASE"/>
    <property type="match status" value="1"/>
</dbReference>
<evidence type="ECO:0000259" key="10">
    <source>
        <dbReference type="PROSITE" id="PS51068"/>
    </source>
</evidence>
<dbReference type="InterPro" id="IPR015886">
    <property type="entry name" value="H2TH_FPG"/>
</dbReference>
<dbReference type="AlphaFoldDB" id="A0A839K3E7"/>
<evidence type="ECO:0000256" key="1">
    <source>
        <dbReference type="ARBA" id="ARBA00001668"/>
    </source>
</evidence>
<reference evidence="11 12" key="1">
    <citation type="submission" date="2020-07" db="EMBL/GenBank/DDBJ databases">
        <title>Characterization and genome sequencing of isolate MD1, a novel member within the family Lachnospiraceae.</title>
        <authorList>
            <person name="Rettenmaier R."/>
            <person name="Di Bello L."/>
            <person name="Zinser C."/>
            <person name="Scheitz K."/>
            <person name="Liebl W."/>
            <person name="Zverlov V."/>
        </authorList>
    </citation>
    <scope>NUCLEOTIDE SEQUENCE [LARGE SCALE GENOMIC DNA]</scope>
    <source>
        <strain evidence="11 12">MD1</strain>
    </source>
</reference>
<evidence type="ECO:0000256" key="3">
    <source>
        <dbReference type="ARBA" id="ARBA00022763"/>
    </source>
</evidence>
<dbReference type="GO" id="GO:0006284">
    <property type="term" value="P:base-excision repair"/>
    <property type="evidence" value="ECO:0007669"/>
    <property type="project" value="InterPro"/>
</dbReference>
<keyword evidence="4" id="KW-0378">Hydrolase</keyword>
<dbReference type="InterPro" id="IPR012319">
    <property type="entry name" value="FPG_cat"/>
</dbReference>
<dbReference type="InterPro" id="IPR035937">
    <property type="entry name" value="FPG_N"/>
</dbReference>
<dbReference type="Gene3D" id="3.20.190.10">
    <property type="entry name" value="MutM-like, N-terminal"/>
    <property type="match status" value="1"/>
</dbReference>
<keyword evidence="8" id="KW-0511">Multifunctional enzyme</keyword>
<organism evidence="11 12">
    <name type="scientific">Variimorphobacter saccharofermentans</name>
    <dbReference type="NCBI Taxonomy" id="2755051"/>
    <lineage>
        <taxon>Bacteria</taxon>
        <taxon>Bacillati</taxon>
        <taxon>Bacillota</taxon>
        <taxon>Clostridia</taxon>
        <taxon>Lachnospirales</taxon>
        <taxon>Lachnospiraceae</taxon>
        <taxon>Variimorphobacter</taxon>
    </lineage>
</organism>
<dbReference type="GO" id="GO:0034039">
    <property type="term" value="F:8-oxo-7,8-dihydroguanine DNA N-glycosylase activity"/>
    <property type="evidence" value="ECO:0007669"/>
    <property type="project" value="TreeGrafter"/>
</dbReference>
<accession>A0A839K3E7</accession>
<dbReference type="PANTHER" id="PTHR22993">
    <property type="entry name" value="FORMAMIDOPYRIMIDINE-DNA GLYCOSYLASE"/>
    <property type="match status" value="1"/>
</dbReference>
<evidence type="ECO:0000256" key="5">
    <source>
        <dbReference type="ARBA" id="ARBA00023125"/>
    </source>
</evidence>
<keyword evidence="9" id="KW-0326">Glycosidase</keyword>
<keyword evidence="11" id="KW-0540">Nuclease</keyword>
<evidence type="ECO:0000313" key="11">
    <source>
        <dbReference type="EMBL" id="MBB2183702.1"/>
    </source>
</evidence>
<dbReference type="SMART" id="SM01232">
    <property type="entry name" value="H2TH"/>
    <property type="match status" value="1"/>
</dbReference>
<evidence type="ECO:0000256" key="7">
    <source>
        <dbReference type="ARBA" id="ARBA00023239"/>
    </source>
</evidence>
<sequence length="273" mass="31092">MLEIPESAVIVKQLNQTIKGKTIRYVKANQSPHSFAWYYGNPEEYDELLSGKIIGMSYARAGMIEIHVEDCRIVFGDGTTPRYYDDLKKIPKKHQLYVEFDDGTALVCTIQMYGGIWAFHEGEFDNPYYIGAKEKPSPLTDQFDYEYFKGLRTDKTSKLSSKAFLATEQRIPGLGNGVLQDILFLAGIHPKRKMKDVSEEEFQALFKTVKGTLLHMTEQGGRDTEKDLFGNFGGYQTYLSKKTAFTPCTKCGYELHKESYLGGTIYYCEKCQS</sequence>
<evidence type="ECO:0000256" key="2">
    <source>
        <dbReference type="ARBA" id="ARBA00009409"/>
    </source>
</evidence>
<dbReference type="Pfam" id="PF06831">
    <property type="entry name" value="H2TH"/>
    <property type="match status" value="1"/>
</dbReference>
<dbReference type="PROSITE" id="PS51068">
    <property type="entry name" value="FPG_CAT"/>
    <property type="match status" value="1"/>
</dbReference>
<keyword evidence="11" id="KW-0255">Endonuclease</keyword>
<comment type="caution">
    <text evidence="11">The sequence shown here is derived from an EMBL/GenBank/DDBJ whole genome shotgun (WGS) entry which is preliminary data.</text>
</comment>
<evidence type="ECO:0000256" key="9">
    <source>
        <dbReference type="ARBA" id="ARBA00023295"/>
    </source>
</evidence>
<keyword evidence="6" id="KW-0234">DNA repair</keyword>
<gene>
    <name evidence="11" type="ORF">H0486_12535</name>
</gene>
<evidence type="ECO:0000256" key="6">
    <source>
        <dbReference type="ARBA" id="ARBA00023204"/>
    </source>
</evidence>
<evidence type="ECO:0000313" key="12">
    <source>
        <dbReference type="Proteomes" id="UP000574276"/>
    </source>
</evidence>
<dbReference type="CDD" id="cd08975">
    <property type="entry name" value="BaFpgNei_N_3"/>
    <property type="match status" value="1"/>
</dbReference>
<keyword evidence="5" id="KW-0238">DNA-binding</keyword>
<feature type="domain" description="Formamidopyrimidine-DNA glycosylase catalytic" evidence="10">
    <location>
        <begin position="2"/>
        <end position="131"/>
    </location>
</feature>